<keyword evidence="4" id="KW-0503">Monooxygenase</keyword>
<keyword evidence="2" id="KW-0479">Metal-binding</keyword>
<dbReference type="InterPro" id="IPR036396">
    <property type="entry name" value="Cyt_P450_sf"/>
</dbReference>
<evidence type="ECO:0000313" key="5">
    <source>
        <dbReference type="EMBL" id="KAK8754112.1"/>
    </source>
</evidence>
<keyword evidence="4" id="KW-0560">Oxidoreductase</keyword>
<dbReference type="GO" id="GO:0016712">
    <property type="term" value="F:oxidoreductase activity, acting on paired donors, with incorporation or reduction of molecular oxygen, reduced flavin or flavoprotein as one donor, and incorporation of one atom of oxygen"/>
    <property type="evidence" value="ECO:0007669"/>
    <property type="project" value="TreeGrafter"/>
</dbReference>
<evidence type="ECO:0000256" key="1">
    <source>
        <dbReference type="ARBA" id="ARBA00010617"/>
    </source>
</evidence>
<dbReference type="PANTHER" id="PTHR24300:SF403">
    <property type="entry name" value="CYTOCHROME P450 306A1"/>
    <property type="match status" value="1"/>
</dbReference>
<dbReference type="SUPFAM" id="SSF48264">
    <property type="entry name" value="Cytochrome P450"/>
    <property type="match status" value="1"/>
</dbReference>
<dbReference type="EMBL" id="JARKIK010000001">
    <property type="protein sequence ID" value="KAK8754112.1"/>
    <property type="molecule type" value="Genomic_DNA"/>
</dbReference>
<evidence type="ECO:0000256" key="3">
    <source>
        <dbReference type="ARBA" id="ARBA00023004"/>
    </source>
</evidence>
<comment type="caution">
    <text evidence="5">The sequence shown here is derived from an EMBL/GenBank/DDBJ whole genome shotgun (WGS) entry which is preliminary data.</text>
</comment>
<dbReference type="Proteomes" id="UP001445076">
    <property type="component" value="Unassembled WGS sequence"/>
</dbReference>
<dbReference type="AlphaFoldDB" id="A0AAW0YC64"/>
<feature type="non-terminal residue" evidence="5">
    <location>
        <position position="141"/>
    </location>
</feature>
<accession>A0AAW0YC64</accession>
<dbReference type="PANTHER" id="PTHR24300">
    <property type="entry name" value="CYTOCHROME P450 508A4-RELATED"/>
    <property type="match status" value="1"/>
</dbReference>
<dbReference type="GO" id="GO:0005506">
    <property type="term" value="F:iron ion binding"/>
    <property type="evidence" value="ECO:0007669"/>
    <property type="project" value="InterPro"/>
</dbReference>
<gene>
    <name evidence="5" type="ORF">OTU49_011129</name>
</gene>
<protein>
    <recommendedName>
        <fullName evidence="7">Cytochrome P450</fullName>
    </recommendedName>
</protein>
<evidence type="ECO:0000256" key="4">
    <source>
        <dbReference type="ARBA" id="ARBA00023033"/>
    </source>
</evidence>
<organism evidence="5 6">
    <name type="scientific">Cherax quadricarinatus</name>
    <name type="common">Australian red claw crayfish</name>
    <dbReference type="NCBI Taxonomy" id="27406"/>
    <lineage>
        <taxon>Eukaryota</taxon>
        <taxon>Metazoa</taxon>
        <taxon>Ecdysozoa</taxon>
        <taxon>Arthropoda</taxon>
        <taxon>Crustacea</taxon>
        <taxon>Multicrustacea</taxon>
        <taxon>Malacostraca</taxon>
        <taxon>Eumalacostraca</taxon>
        <taxon>Eucarida</taxon>
        <taxon>Decapoda</taxon>
        <taxon>Pleocyemata</taxon>
        <taxon>Astacidea</taxon>
        <taxon>Parastacoidea</taxon>
        <taxon>Parastacidae</taxon>
        <taxon>Cherax</taxon>
    </lineage>
</organism>
<proteinExistence type="inferred from homology"/>
<sequence>PYNLHYDLATSVLNVMWRIVVGERFAMGDPHLHEHINSLAMALTLVEQGGFLNYTPVIQFIGTFLRFKALKVGLSMSRRLKHYKNIITQHKATLDDPARGNDYLYEYLKESHRQAQREADVTFTDQQLQWLMSDLFIVGLD</sequence>
<dbReference type="GO" id="GO:0006082">
    <property type="term" value="P:organic acid metabolic process"/>
    <property type="evidence" value="ECO:0007669"/>
    <property type="project" value="TreeGrafter"/>
</dbReference>
<evidence type="ECO:0008006" key="7">
    <source>
        <dbReference type="Google" id="ProtNLM"/>
    </source>
</evidence>
<dbReference type="GO" id="GO:0006805">
    <property type="term" value="P:xenobiotic metabolic process"/>
    <property type="evidence" value="ECO:0007669"/>
    <property type="project" value="TreeGrafter"/>
</dbReference>
<comment type="similarity">
    <text evidence="1">Belongs to the cytochrome P450 family.</text>
</comment>
<dbReference type="InterPro" id="IPR001128">
    <property type="entry name" value="Cyt_P450"/>
</dbReference>
<dbReference type="Gene3D" id="1.10.630.10">
    <property type="entry name" value="Cytochrome P450"/>
    <property type="match status" value="1"/>
</dbReference>
<dbReference type="Pfam" id="PF00067">
    <property type="entry name" value="p450"/>
    <property type="match status" value="1"/>
</dbReference>
<feature type="non-terminal residue" evidence="5">
    <location>
        <position position="1"/>
    </location>
</feature>
<dbReference type="InterPro" id="IPR050182">
    <property type="entry name" value="Cytochrome_P450_fam2"/>
</dbReference>
<dbReference type="GO" id="GO:0008395">
    <property type="term" value="F:steroid hydroxylase activity"/>
    <property type="evidence" value="ECO:0007669"/>
    <property type="project" value="TreeGrafter"/>
</dbReference>
<evidence type="ECO:0000313" key="6">
    <source>
        <dbReference type="Proteomes" id="UP001445076"/>
    </source>
</evidence>
<dbReference type="GO" id="GO:0020037">
    <property type="term" value="F:heme binding"/>
    <property type="evidence" value="ECO:0007669"/>
    <property type="project" value="InterPro"/>
</dbReference>
<keyword evidence="6" id="KW-1185">Reference proteome</keyword>
<dbReference type="GO" id="GO:0005737">
    <property type="term" value="C:cytoplasm"/>
    <property type="evidence" value="ECO:0007669"/>
    <property type="project" value="TreeGrafter"/>
</dbReference>
<evidence type="ECO:0000256" key="2">
    <source>
        <dbReference type="ARBA" id="ARBA00022723"/>
    </source>
</evidence>
<name>A0AAW0YC64_CHEQU</name>
<reference evidence="5 6" key="1">
    <citation type="journal article" date="2024" name="BMC Genomics">
        <title>Genome assembly of redclaw crayfish (Cherax quadricarinatus) provides insights into its immune adaptation and hypoxia tolerance.</title>
        <authorList>
            <person name="Liu Z."/>
            <person name="Zheng J."/>
            <person name="Li H."/>
            <person name="Fang K."/>
            <person name="Wang S."/>
            <person name="He J."/>
            <person name="Zhou D."/>
            <person name="Weng S."/>
            <person name="Chi M."/>
            <person name="Gu Z."/>
            <person name="He J."/>
            <person name="Li F."/>
            <person name="Wang M."/>
        </authorList>
    </citation>
    <scope>NUCLEOTIDE SEQUENCE [LARGE SCALE GENOMIC DNA]</scope>
    <source>
        <strain evidence="5">ZL_2023a</strain>
    </source>
</reference>
<keyword evidence="3" id="KW-0408">Iron</keyword>